<dbReference type="GO" id="GO:0004519">
    <property type="term" value="F:endonuclease activity"/>
    <property type="evidence" value="ECO:0007669"/>
    <property type="project" value="InterPro"/>
</dbReference>
<dbReference type="SUPFAM" id="SSF55608">
    <property type="entry name" value="Homing endonucleases"/>
    <property type="match status" value="1"/>
</dbReference>
<dbReference type="Proteomes" id="UP000603865">
    <property type="component" value="Unassembled WGS sequence"/>
</dbReference>
<evidence type="ECO:0000313" key="2">
    <source>
        <dbReference type="EMBL" id="GGR11611.1"/>
    </source>
</evidence>
<accession>A0A918C828</accession>
<dbReference type="EMBL" id="BMQL01000013">
    <property type="protein sequence ID" value="GGR11611.1"/>
    <property type="molecule type" value="Genomic_DNA"/>
</dbReference>
<comment type="caution">
    <text evidence="2">The sequence shown here is derived from an EMBL/GenBank/DDBJ whole genome shotgun (WGS) entry which is preliminary data.</text>
</comment>
<dbReference type="Gene3D" id="3.10.28.10">
    <property type="entry name" value="Homing endonucleases"/>
    <property type="match status" value="2"/>
</dbReference>
<keyword evidence="3" id="KW-1185">Reference proteome</keyword>
<organism evidence="2 3">
    <name type="scientific">Deinococcus ruber</name>
    <dbReference type="NCBI Taxonomy" id="1848197"/>
    <lineage>
        <taxon>Bacteria</taxon>
        <taxon>Thermotogati</taxon>
        <taxon>Deinococcota</taxon>
        <taxon>Deinococci</taxon>
        <taxon>Deinococcales</taxon>
        <taxon>Deinococcaceae</taxon>
        <taxon>Deinococcus</taxon>
    </lineage>
</organism>
<evidence type="ECO:0000313" key="3">
    <source>
        <dbReference type="Proteomes" id="UP000603865"/>
    </source>
</evidence>
<dbReference type="InterPro" id="IPR004860">
    <property type="entry name" value="LAGLIDADG_dom"/>
</dbReference>
<reference evidence="2" key="2">
    <citation type="submission" date="2020-09" db="EMBL/GenBank/DDBJ databases">
        <authorList>
            <person name="Sun Q."/>
            <person name="Ohkuma M."/>
        </authorList>
    </citation>
    <scope>NUCLEOTIDE SEQUENCE</scope>
    <source>
        <strain evidence="2">JCM 31311</strain>
    </source>
</reference>
<protein>
    <recommendedName>
        <fullName evidence="1">Homing endonuclease LAGLIDADG domain-containing protein</fullName>
    </recommendedName>
</protein>
<sequence length="249" mass="27377">MSLHQQHQTRTTLPRQSSARAEVCASCNRPMTRDHATDIPHIGLVGPELVQSLLIGSMFGDGALSLAPKKQSASLEITHSASELPYLMWKYSVFQELCVHGPKLRTDDGGFGTNLRYRLRTRSLPELLAMRTRFYPAGRKIITAQLLNLLTPAALAVWYQDDGSFDATQGSIRFCTHRYTLSEVELAAEWFAGQGLHATLNRCSGRQAGQFVLRLGRAAATPFLALTAPFIHPSMARKVPAGMTLGEAL</sequence>
<dbReference type="AlphaFoldDB" id="A0A918C828"/>
<dbReference type="InterPro" id="IPR027434">
    <property type="entry name" value="Homing_endonucl"/>
</dbReference>
<evidence type="ECO:0000259" key="1">
    <source>
        <dbReference type="Pfam" id="PF03161"/>
    </source>
</evidence>
<feature type="domain" description="Homing endonuclease LAGLIDADG" evidence="1">
    <location>
        <begin position="52"/>
        <end position="219"/>
    </location>
</feature>
<dbReference type="Pfam" id="PF03161">
    <property type="entry name" value="LAGLIDADG_2"/>
    <property type="match status" value="1"/>
</dbReference>
<gene>
    <name evidence="2" type="ORF">GCM10008957_25750</name>
</gene>
<name>A0A918C828_9DEIO</name>
<reference evidence="2" key="1">
    <citation type="journal article" date="2014" name="Int. J. Syst. Evol. Microbiol.">
        <title>Complete genome sequence of Corynebacterium casei LMG S-19264T (=DSM 44701T), isolated from a smear-ripened cheese.</title>
        <authorList>
            <consortium name="US DOE Joint Genome Institute (JGI-PGF)"/>
            <person name="Walter F."/>
            <person name="Albersmeier A."/>
            <person name="Kalinowski J."/>
            <person name="Ruckert C."/>
        </authorList>
    </citation>
    <scope>NUCLEOTIDE SEQUENCE</scope>
    <source>
        <strain evidence="2">JCM 31311</strain>
    </source>
</reference>
<proteinExistence type="predicted"/>